<evidence type="ECO:0000256" key="1">
    <source>
        <dbReference type="SAM" id="Phobius"/>
    </source>
</evidence>
<dbReference type="Pfam" id="PF01569">
    <property type="entry name" value="PAP2"/>
    <property type="match status" value="1"/>
</dbReference>
<keyword evidence="1" id="KW-1133">Transmembrane helix</keyword>
<dbReference type="InterPro" id="IPR000326">
    <property type="entry name" value="PAP2/HPO"/>
</dbReference>
<dbReference type="EMBL" id="LUGG01000020">
    <property type="protein sequence ID" value="OBZ68370.1"/>
    <property type="molecule type" value="Genomic_DNA"/>
</dbReference>
<feature type="transmembrane region" description="Helical" evidence="1">
    <location>
        <begin position="37"/>
        <end position="58"/>
    </location>
</feature>
<dbReference type="InterPro" id="IPR036938">
    <property type="entry name" value="PAP2/HPO_sf"/>
</dbReference>
<keyword evidence="4" id="KW-1185">Reference proteome</keyword>
<feature type="transmembrane region" description="Helical" evidence="1">
    <location>
        <begin position="79"/>
        <end position="100"/>
    </location>
</feature>
<dbReference type="OrthoDB" id="302705at2759"/>
<accession>A0A1C7LUP6</accession>
<dbReference type="PROSITE" id="PS51257">
    <property type="entry name" value="PROKAR_LIPOPROTEIN"/>
    <property type="match status" value="1"/>
</dbReference>
<evidence type="ECO:0000313" key="3">
    <source>
        <dbReference type="EMBL" id="OBZ68370.1"/>
    </source>
</evidence>
<evidence type="ECO:0000259" key="2">
    <source>
        <dbReference type="Pfam" id="PF01569"/>
    </source>
</evidence>
<dbReference type="GO" id="GO:0042392">
    <property type="term" value="F:sphingosine-1-phosphate phosphatase activity"/>
    <property type="evidence" value="ECO:0007669"/>
    <property type="project" value="TreeGrafter"/>
</dbReference>
<dbReference type="OMA" id="VWLGHHT"/>
<dbReference type="PANTHER" id="PTHR14969:SF13">
    <property type="entry name" value="AT30094P"/>
    <property type="match status" value="1"/>
</dbReference>
<name>A0A1C7LUP6_GRIFR</name>
<reference evidence="3 4" key="1">
    <citation type="submission" date="2016-03" db="EMBL/GenBank/DDBJ databases">
        <title>Whole genome sequencing of Grifola frondosa 9006-11.</title>
        <authorList>
            <person name="Min B."/>
            <person name="Park H."/>
            <person name="Kim J.-G."/>
            <person name="Cho H."/>
            <person name="Oh Y.-L."/>
            <person name="Kong W.-S."/>
            <person name="Choi I.-G."/>
        </authorList>
    </citation>
    <scope>NUCLEOTIDE SEQUENCE [LARGE SCALE GENOMIC DNA]</scope>
    <source>
        <strain evidence="3 4">9006-11</strain>
    </source>
</reference>
<organism evidence="3 4">
    <name type="scientific">Grifola frondosa</name>
    <name type="common">Maitake</name>
    <name type="synonym">Polyporus frondosus</name>
    <dbReference type="NCBI Taxonomy" id="5627"/>
    <lineage>
        <taxon>Eukaryota</taxon>
        <taxon>Fungi</taxon>
        <taxon>Dikarya</taxon>
        <taxon>Basidiomycota</taxon>
        <taxon>Agaricomycotina</taxon>
        <taxon>Agaricomycetes</taxon>
        <taxon>Polyporales</taxon>
        <taxon>Grifolaceae</taxon>
        <taxon>Grifola</taxon>
    </lineage>
</organism>
<evidence type="ECO:0000313" key="4">
    <source>
        <dbReference type="Proteomes" id="UP000092993"/>
    </source>
</evidence>
<dbReference type="PANTHER" id="PTHR14969">
    <property type="entry name" value="SPHINGOSINE-1-PHOSPHATE PHOSPHOHYDROLASE"/>
    <property type="match status" value="1"/>
</dbReference>
<dbReference type="Proteomes" id="UP000092993">
    <property type="component" value="Unassembled WGS sequence"/>
</dbReference>
<protein>
    <recommendedName>
        <fullName evidence="2">Phosphatidic acid phosphatase type 2/haloperoxidase domain-containing protein</fullName>
    </recommendedName>
</protein>
<dbReference type="SUPFAM" id="SSF48317">
    <property type="entry name" value="Acid phosphatase/Vanadium-dependent haloperoxidase"/>
    <property type="match status" value="1"/>
</dbReference>
<dbReference type="AlphaFoldDB" id="A0A1C7LUP6"/>
<feature type="domain" description="Phosphatidic acid phosphatase type 2/haloperoxidase" evidence="2">
    <location>
        <begin position="40"/>
        <end position="145"/>
    </location>
</feature>
<gene>
    <name evidence="3" type="ORF">A0H81_11648</name>
</gene>
<dbReference type="STRING" id="5627.A0A1C7LUP6"/>
<feature type="transmembrane region" description="Helical" evidence="1">
    <location>
        <begin position="9"/>
        <end position="31"/>
    </location>
</feature>
<dbReference type="Gene3D" id="1.20.144.10">
    <property type="entry name" value="Phosphatidic acid phosphatase type 2/haloperoxidase"/>
    <property type="match status" value="1"/>
</dbReference>
<keyword evidence="1" id="KW-0812">Transmembrane</keyword>
<comment type="caution">
    <text evidence="3">The sequence shown here is derived from an EMBL/GenBank/DDBJ whole genome shotgun (WGS) entry which is preliminary data.</text>
</comment>
<feature type="transmembrane region" description="Helical" evidence="1">
    <location>
        <begin position="112"/>
        <end position="132"/>
    </location>
</feature>
<sequence length="154" mass="17120">MTTRDYRSWILYALDKTNVIVTTLTGCMVLYTRSTGVAYFAAGAVCCSLLVKLAKRFIRQPRPIHIEGRQKKSYGMPSTHSAVISYYAAYVVLACAYLPIHPSLPVSPVSRILPLFIVPPLSSVIAVSRIWLGHHTWPQVATGCIFEQLITSIH</sequence>
<proteinExistence type="predicted"/>
<keyword evidence="1" id="KW-0472">Membrane</keyword>